<evidence type="ECO:0000256" key="4">
    <source>
        <dbReference type="SAM" id="MobiDB-lite"/>
    </source>
</evidence>
<evidence type="ECO:0000259" key="5">
    <source>
        <dbReference type="Pfam" id="PF00171"/>
    </source>
</evidence>
<evidence type="ECO:0000313" key="6">
    <source>
        <dbReference type="EMBL" id="KAE8371916.1"/>
    </source>
</evidence>
<dbReference type="Proteomes" id="UP000326198">
    <property type="component" value="Unassembled WGS sequence"/>
</dbReference>
<comment type="similarity">
    <text evidence="1">Belongs to the aldehyde dehydrogenase family.</text>
</comment>
<sequence>MSFTGSTGSGSQFSCPGNDAAIVCADVDVKAAATRVATLAFINSGQVAYIAIKKVYMHETIYDQFLHKTTAITKDFKMGSGEDRRHLPRAGAEHRPV</sequence>
<dbReference type="EMBL" id="ML736387">
    <property type="protein sequence ID" value="KAE8371916.1"/>
    <property type="molecule type" value="Genomic_DNA"/>
</dbReference>
<dbReference type="GO" id="GO:0004029">
    <property type="term" value="F:aldehyde dehydrogenase (NAD+) activity"/>
    <property type="evidence" value="ECO:0007669"/>
    <property type="project" value="UniProtKB-EC"/>
</dbReference>
<dbReference type="Pfam" id="PF00171">
    <property type="entry name" value="Aldedh"/>
    <property type="match status" value="1"/>
</dbReference>
<gene>
    <name evidence="6" type="ORF">BDV26DRAFT_298343</name>
</gene>
<feature type="domain" description="Aldehyde dehydrogenase" evidence="5">
    <location>
        <begin position="11"/>
        <end position="84"/>
    </location>
</feature>
<dbReference type="InterPro" id="IPR016161">
    <property type="entry name" value="Ald_DH/histidinol_DH"/>
</dbReference>
<dbReference type="InterPro" id="IPR016163">
    <property type="entry name" value="Ald_DH_C"/>
</dbReference>
<comment type="catalytic activity">
    <reaction evidence="3">
        <text>an aldehyde + NAD(+) + H2O = a carboxylate + NADH + 2 H(+)</text>
        <dbReference type="Rhea" id="RHEA:16185"/>
        <dbReference type="ChEBI" id="CHEBI:15377"/>
        <dbReference type="ChEBI" id="CHEBI:15378"/>
        <dbReference type="ChEBI" id="CHEBI:17478"/>
        <dbReference type="ChEBI" id="CHEBI:29067"/>
        <dbReference type="ChEBI" id="CHEBI:57540"/>
        <dbReference type="ChEBI" id="CHEBI:57945"/>
        <dbReference type="EC" id="1.2.1.3"/>
    </reaction>
</comment>
<dbReference type="PANTHER" id="PTHR11699">
    <property type="entry name" value="ALDEHYDE DEHYDROGENASE-RELATED"/>
    <property type="match status" value="1"/>
</dbReference>
<accession>A0A5N7ARH5</accession>
<organism evidence="6 7">
    <name type="scientific">Aspergillus bertholletiae</name>
    <dbReference type="NCBI Taxonomy" id="1226010"/>
    <lineage>
        <taxon>Eukaryota</taxon>
        <taxon>Fungi</taxon>
        <taxon>Dikarya</taxon>
        <taxon>Ascomycota</taxon>
        <taxon>Pezizomycotina</taxon>
        <taxon>Eurotiomycetes</taxon>
        <taxon>Eurotiomycetidae</taxon>
        <taxon>Eurotiales</taxon>
        <taxon>Aspergillaceae</taxon>
        <taxon>Aspergillus</taxon>
        <taxon>Aspergillus subgen. Circumdati</taxon>
    </lineage>
</organism>
<evidence type="ECO:0000313" key="7">
    <source>
        <dbReference type="Proteomes" id="UP000326198"/>
    </source>
</evidence>
<evidence type="ECO:0000256" key="1">
    <source>
        <dbReference type="ARBA" id="ARBA00009986"/>
    </source>
</evidence>
<evidence type="ECO:0000256" key="3">
    <source>
        <dbReference type="ARBA" id="ARBA00049194"/>
    </source>
</evidence>
<proteinExistence type="inferred from homology"/>
<dbReference type="SUPFAM" id="SSF53720">
    <property type="entry name" value="ALDH-like"/>
    <property type="match status" value="1"/>
</dbReference>
<dbReference type="EC" id="1.2.1.3" evidence="2"/>
<dbReference type="InterPro" id="IPR015590">
    <property type="entry name" value="Aldehyde_DH_dom"/>
</dbReference>
<name>A0A5N7ARH5_9EURO</name>
<dbReference type="OrthoDB" id="310895at2759"/>
<evidence type="ECO:0000256" key="2">
    <source>
        <dbReference type="ARBA" id="ARBA00024226"/>
    </source>
</evidence>
<feature type="region of interest" description="Disordered" evidence="4">
    <location>
        <begin position="77"/>
        <end position="97"/>
    </location>
</feature>
<protein>
    <recommendedName>
        <fullName evidence="2">aldehyde dehydrogenase (NAD(+))</fullName>
        <ecNumber evidence="2">1.2.1.3</ecNumber>
    </recommendedName>
</protein>
<reference evidence="6 7" key="1">
    <citation type="submission" date="2019-04" db="EMBL/GenBank/DDBJ databases">
        <title>Friends and foes A comparative genomics studyof 23 Aspergillus species from section Flavi.</title>
        <authorList>
            <consortium name="DOE Joint Genome Institute"/>
            <person name="Kjaerbolling I."/>
            <person name="Vesth T."/>
            <person name="Frisvad J.C."/>
            <person name="Nybo J.L."/>
            <person name="Theobald S."/>
            <person name="Kildgaard S."/>
            <person name="Isbrandt T."/>
            <person name="Kuo A."/>
            <person name="Sato A."/>
            <person name="Lyhne E.K."/>
            <person name="Kogle M.E."/>
            <person name="Wiebenga A."/>
            <person name="Kun R.S."/>
            <person name="Lubbers R.J."/>
            <person name="Makela M.R."/>
            <person name="Barry K."/>
            <person name="Chovatia M."/>
            <person name="Clum A."/>
            <person name="Daum C."/>
            <person name="Haridas S."/>
            <person name="He G."/>
            <person name="LaButti K."/>
            <person name="Lipzen A."/>
            <person name="Mondo S."/>
            <person name="Riley R."/>
            <person name="Salamov A."/>
            <person name="Simmons B.A."/>
            <person name="Magnuson J.K."/>
            <person name="Henrissat B."/>
            <person name="Mortensen U.H."/>
            <person name="Larsen T.O."/>
            <person name="Devries R.P."/>
            <person name="Grigoriev I.V."/>
            <person name="Machida M."/>
            <person name="Baker S.E."/>
            <person name="Andersen M.R."/>
        </authorList>
    </citation>
    <scope>NUCLEOTIDE SEQUENCE [LARGE SCALE GENOMIC DNA]</scope>
    <source>
        <strain evidence="6 7">IBT 29228</strain>
    </source>
</reference>
<keyword evidence="7" id="KW-1185">Reference proteome</keyword>
<dbReference type="AlphaFoldDB" id="A0A5N7ARH5"/>
<dbReference type="Gene3D" id="3.40.309.10">
    <property type="entry name" value="Aldehyde Dehydrogenase, Chain A, domain 2"/>
    <property type="match status" value="1"/>
</dbReference>